<gene>
    <name evidence="2" type="ORF">LPB072_03670</name>
    <name evidence="3" type="ORF">LPB72_13910</name>
</gene>
<dbReference type="SUPFAM" id="SSF54593">
    <property type="entry name" value="Glyoxalase/Bleomycin resistance protein/Dihydroxybiphenyl dioxygenase"/>
    <property type="match status" value="1"/>
</dbReference>
<accession>A0A163CBK6</accession>
<dbReference type="Proteomes" id="UP000185680">
    <property type="component" value="Chromosome"/>
</dbReference>
<dbReference type="InterPro" id="IPR004360">
    <property type="entry name" value="Glyas_Fos-R_dOase_dom"/>
</dbReference>
<proteinExistence type="predicted"/>
<dbReference type="KEGG" id="hyl:LPB072_03670"/>
<dbReference type="Gene3D" id="3.10.180.10">
    <property type="entry name" value="2,3-Dihydroxybiphenyl 1,2-Dioxygenase, domain 1"/>
    <property type="match status" value="1"/>
</dbReference>
<evidence type="ECO:0000313" key="4">
    <source>
        <dbReference type="Proteomes" id="UP000185657"/>
    </source>
</evidence>
<dbReference type="InterPro" id="IPR029068">
    <property type="entry name" value="Glyas_Bleomycin-R_OHBP_Dase"/>
</dbReference>
<name>A0A163CBK6_9BURK</name>
<evidence type="ECO:0000313" key="2">
    <source>
        <dbReference type="EMBL" id="AOW12082.1"/>
    </source>
</evidence>
<evidence type="ECO:0000313" key="5">
    <source>
        <dbReference type="Proteomes" id="UP000185680"/>
    </source>
</evidence>
<dbReference type="Proteomes" id="UP000185657">
    <property type="component" value="Unassembled WGS sequence"/>
</dbReference>
<keyword evidence="4" id="KW-1185">Reference proteome</keyword>
<sequence length="121" mass="13879">MIRSNMFVLAVRNLVDSANYYESVLGFTIREVGDGGWRMFERDGCRMMVGHCPDSMPVRDLGDHSYFAYLIVDSADRYYAEIVERGAEVTKPVRSEPWGMREFGIRTIDGHRIMFGENLDG</sequence>
<organism evidence="2 5">
    <name type="scientific">Hydrogenophaga crassostreae</name>
    <dbReference type="NCBI Taxonomy" id="1763535"/>
    <lineage>
        <taxon>Bacteria</taxon>
        <taxon>Pseudomonadati</taxon>
        <taxon>Pseudomonadota</taxon>
        <taxon>Betaproteobacteria</taxon>
        <taxon>Burkholderiales</taxon>
        <taxon>Comamonadaceae</taxon>
        <taxon>Hydrogenophaga</taxon>
    </lineage>
</organism>
<protein>
    <submittedName>
        <fullName evidence="2">Bleomycin resistance protein</fullName>
    </submittedName>
</protein>
<dbReference type="STRING" id="1763535.LPB072_03670"/>
<reference evidence="3 4" key="1">
    <citation type="submission" date="2016-02" db="EMBL/GenBank/DDBJ databases">
        <title>Draft genome sequence of Hydrogenophaga sp. LPB0072.</title>
        <authorList>
            <person name="Shin S.-K."/>
            <person name="Yi H."/>
        </authorList>
    </citation>
    <scope>NUCLEOTIDE SEQUENCE [LARGE SCALE GENOMIC DNA]</scope>
    <source>
        <strain evidence="3 4">LPB0072</strain>
    </source>
</reference>
<evidence type="ECO:0000259" key="1">
    <source>
        <dbReference type="PROSITE" id="PS51819"/>
    </source>
</evidence>
<dbReference type="RefSeq" id="WP_066091735.1">
    <property type="nucleotide sequence ID" value="NZ_CP017476.1"/>
</dbReference>
<dbReference type="EMBL" id="LVWD01000026">
    <property type="protein sequence ID" value="OAD41026.1"/>
    <property type="molecule type" value="Genomic_DNA"/>
</dbReference>
<feature type="domain" description="VOC" evidence="1">
    <location>
        <begin position="3"/>
        <end position="118"/>
    </location>
</feature>
<dbReference type="EMBL" id="CP017476">
    <property type="protein sequence ID" value="AOW12082.1"/>
    <property type="molecule type" value="Genomic_DNA"/>
</dbReference>
<dbReference type="AlphaFoldDB" id="A0A163CBK6"/>
<evidence type="ECO:0000313" key="3">
    <source>
        <dbReference type="EMBL" id="OAD41026.1"/>
    </source>
</evidence>
<dbReference type="OrthoDB" id="9803104at2"/>
<dbReference type="Pfam" id="PF00903">
    <property type="entry name" value="Glyoxalase"/>
    <property type="match status" value="1"/>
</dbReference>
<reference evidence="2 5" key="2">
    <citation type="submission" date="2016-10" db="EMBL/GenBank/DDBJ databases">
        <title>Hydorgenophaga sp. LPB0072 isolated from gastropod.</title>
        <authorList>
            <person name="Kim E."/>
            <person name="Yi H."/>
        </authorList>
    </citation>
    <scope>NUCLEOTIDE SEQUENCE [LARGE SCALE GENOMIC DNA]</scope>
    <source>
        <strain evidence="2 5">LPB0072</strain>
    </source>
</reference>
<dbReference type="InterPro" id="IPR037523">
    <property type="entry name" value="VOC_core"/>
</dbReference>
<dbReference type="PROSITE" id="PS51819">
    <property type="entry name" value="VOC"/>
    <property type="match status" value="1"/>
</dbReference>